<dbReference type="AlphaFoldDB" id="A0A917ZJR2"/>
<keyword evidence="6" id="KW-1185">Reference proteome</keyword>
<protein>
    <submittedName>
        <fullName evidence="5">ATPase</fullName>
    </submittedName>
</protein>
<accession>A0A917ZJR2</accession>
<dbReference type="SUPFAM" id="SSF52540">
    <property type="entry name" value="P-loop containing nucleoside triphosphate hydrolases"/>
    <property type="match status" value="1"/>
</dbReference>
<evidence type="ECO:0000256" key="2">
    <source>
        <dbReference type="ARBA" id="ARBA00022741"/>
    </source>
</evidence>
<dbReference type="Gene3D" id="3.40.50.300">
    <property type="entry name" value="P-loop containing nucleotide triphosphate hydrolases"/>
    <property type="match status" value="1"/>
</dbReference>
<dbReference type="GO" id="GO:0005524">
    <property type="term" value="F:ATP binding"/>
    <property type="evidence" value="ECO:0007669"/>
    <property type="project" value="UniProtKB-KW"/>
</dbReference>
<dbReference type="InterPro" id="IPR050221">
    <property type="entry name" value="26S_Proteasome_ATPase"/>
</dbReference>
<dbReference type="Pfam" id="PF00004">
    <property type="entry name" value="AAA"/>
    <property type="match status" value="1"/>
</dbReference>
<feature type="domain" description="AAA+ ATPase" evidence="4">
    <location>
        <begin position="133"/>
        <end position="265"/>
    </location>
</feature>
<evidence type="ECO:0000259" key="4">
    <source>
        <dbReference type="SMART" id="SM00382"/>
    </source>
</evidence>
<evidence type="ECO:0000313" key="6">
    <source>
        <dbReference type="Proteomes" id="UP000599578"/>
    </source>
</evidence>
<evidence type="ECO:0000256" key="3">
    <source>
        <dbReference type="ARBA" id="ARBA00022840"/>
    </source>
</evidence>
<dbReference type="CDD" id="cd19481">
    <property type="entry name" value="RecA-like_protease"/>
    <property type="match status" value="1"/>
</dbReference>
<name>A0A917ZJR2_9GAMM</name>
<dbReference type="InterPro" id="IPR027417">
    <property type="entry name" value="P-loop_NTPase"/>
</dbReference>
<organism evidence="5 6">
    <name type="scientific">Marinobacterium nitratireducens</name>
    <dbReference type="NCBI Taxonomy" id="518897"/>
    <lineage>
        <taxon>Bacteria</taxon>
        <taxon>Pseudomonadati</taxon>
        <taxon>Pseudomonadota</taxon>
        <taxon>Gammaproteobacteria</taxon>
        <taxon>Oceanospirillales</taxon>
        <taxon>Oceanospirillaceae</taxon>
        <taxon>Marinobacterium</taxon>
    </lineage>
</organism>
<sequence length="339" mass="38610">MAVQTTETETNDMANGKVLRQLIKAGTVGDTAAFRRVSEAIISEERQKQHHLLANDLEQILYSDSSKTLSPRDHRLLPEPPVDNERGFALLDIKQSQRSLEEMVLPDASASALEELLEEHRRSDILRSYGMRPSNKVIFFGPPGCGKTMAAEVIAFELDRPLAVVRLDALVSSFLGETAANLRKVFEFISEHSLVVLFDEFDAIGKERSDSSEHGELRRVVNAVLQMMDAYQGKSLVLSATNHERILDTAIWRRFDEAIEFPLPDEKQVQKLLQLKLRGVRRHFELDEPDVSKLFQHLSGADIERVIRRAVKRMILRSQEFLTLKDLTLAYDREHKRIA</sequence>
<dbReference type="PANTHER" id="PTHR23073">
    <property type="entry name" value="26S PROTEASOME REGULATORY SUBUNIT"/>
    <property type="match status" value="1"/>
</dbReference>
<dbReference type="Proteomes" id="UP000599578">
    <property type="component" value="Unassembled WGS sequence"/>
</dbReference>
<dbReference type="EMBL" id="BMLT01000007">
    <property type="protein sequence ID" value="GGO84157.1"/>
    <property type="molecule type" value="Genomic_DNA"/>
</dbReference>
<dbReference type="InterPro" id="IPR003593">
    <property type="entry name" value="AAA+_ATPase"/>
</dbReference>
<evidence type="ECO:0000256" key="1">
    <source>
        <dbReference type="ARBA" id="ARBA00006914"/>
    </source>
</evidence>
<reference evidence="5 6" key="1">
    <citation type="journal article" date="2014" name="Int. J. Syst. Evol. Microbiol.">
        <title>Complete genome sequence of Corynebacterium casei LMG S-19264T (=DSM 44701T), isolated from a smear-ripened cheese.</title>
        <authorList>
            <consortium name="US DOE Joint Genome Institute (JGI-PGF)"/>
            <person name="Walter F."/>
            <person name="Albersmeier A."/>
            <person name="Kalinowski J."/>
            <person name="Ruckert C."/>
        </authorList>
    </citation>
    <scope>NUCLEOTIDE SEQUENCE [LARGE SCALE GENOMIC DNA]</scope>
    <source>
        <strain evidence="5 6">CGMCC 1.7286</strain>
    </source>
</reference>
<gene>
    <name evidence="5" type="ORF">GCM10011348_29750</name>
</gene>
<proteinExistence type="inferred from homology"/>
<dbReference type="GO" id="GO:0016887">
    <property type="term" value="F:ATP hydrolysis activity"/>
    <property type="evidence" value="ECO:0007669"/>
    <property type="project" value="InterPro"/>
</dbReference>
<dbReference type="Gene3D" id="1.10.8.60">
    <property type="match status" value="1"/>
</dbReference>
<dbReference type="InterPro" id="IPR003959">
    <property type="entry name" value="ATPase_AAA_core"/>
</dbReference>
<comment type="caution">
    <text evidence="5">The sequence shown here is derived from an EMBL/GenBank/DDBJ whole genome shotgun (WGS) entry which is preliminary data.</text>
</comment>
<keyword evidence="3" id="KW-0067">ATP-binding</keyword>
<comment type="similarity">
    <text evidence="1">Belongs to the AAA ATPase family.</text>
</comment>
<evidence type="ECO:0000313" key="5">
    <source>
        <dbReference type="EMBL" id="GGO84157.1"/>
    </source>
</evidence>
<keyword evidence="2" id="KW-0547">Nucleotide-binding</keyword>
<dbReference type="SMART" id="SM00382">
    <property type="entry name" value="AAA"/>
    <property type="match status" value="1"/>
</dbReference>